<proteinExistence type="predicted"/>
<sequence>MAPQSEKPSSLDTHLCLVPPPAAPPPNPPPVSPNLPFAPRPPTLPLLRRQHVPPFSANMPSPPSLPPSTPLFFPHPPLSVITQSEWYHHTCPFLVPTSSPVALLSPPPPCLPPPTSCSTLAQLPPPFFLSFSHCSSHRYKILWLFSQPGFTRESVPSEPKPH</sequence>
<keyword evidence="3" id="KW-1185">Reference proteome</keyword>
<protein>
    <submittedName>
        <fullName evidence="2">Uncharacterized protein</fullName>
    </submittedName>
</protein>
<evidence type="ECO:0000313" key="3">
    <source>
        <dbReference type="Proteomes" id="UP001153269"/>
    </source>
</evidence>
<feature type="compositionally biased region" description="Pro residues" evidence="1">
    <location>
        <begin position="18"/>
        <end position="44"/>
    </location>
</feature>
<name>A0A9N7VAV8_PLEPL</name>
<dbReference type="Proteomes" id="UP001153269">
    <property type="component" value="Unassembled WGS sequence"/>
</dbReference>
<feature type="region of interest" description="Disordered" evidence="1">
    <location>
        <begin position="1"/>
        <end position="45"/>
    </location>
</feature>
<accession>A0A9N7VAV8</accession>
<dbReference type="EMBL" id="CADEAL010003890">
    <property type="protein sequence ID" value="CAB1446092.1"/>
    <property type="molecule type" value="Genomic_DNA"/>
</dbReference>
<reference evidence="2" key="1">
    <citation type="submission" date="2020-03" db="EMBL/GenBank/DDBJ databases">
        <authorList>
            <person name="Weist P."/>
        </authorList>
    </citation>
    <scope>NUCLEOTIDE SEQUENCE</scope>
</reference>
<gene>
    <name evidence="2" type="ORF">PLEPLA_LOCUS33834</name>
</gene>
<evidence type="ECO:0000256" key="1">
    <source>
        <dbReference type="SAM" id="MobiDB-lite"/>
    </source>
</evidence>
<feature type="compositionally biased region" description="Polar residues" evidence="1">
    <location>
        <begin position="1"/>
        <end position="12"/>
    </location>
</feature>
<dbReference type="AlphaFoldDB" id="A0A9N7VAV8"/>
<evidence type="ECO:0000313" key="2">
    <source>
        <dbReference type="EMBL" id="CAB1446092.1"/>
    </source>
</evidence>
<comment type="caution">
    <text evidence="2">The sequence shown here is derived from an EMBL/GenBank/DDBJ whole genome shotgun (WGS) entry which is preliminary data.</text>
</comment>
<organism evidence="2 3">
    <name type="scientific">Pleuronectes platessa</name>
    <name type="common">European plaice</name>
    <dbReference type="NCBI Taxonomy" id="8262"/>
    <lineage>
        <taxon>Eukaryota</taxon>
        <taxon>Metazoa</taxon>
        <taxon>Chordata</taxon>
        <taxon>Craniata</taxon>
        <taxon>Vertebrata</taxon>
        <taxon>Euteleostomi</taxon>
        <taxon>Actinopterygii</taxon>
        <taxon>Neopterygii</taxon>
        <taxon>Teleostei</taxon>
        <taxon>Neoteleostei</taxon>
        <taxon>Acanthomorphata</taxon>
        <taxon>Carangaria</taxon>
        <taxon>Pleuronectiformes</taxon>
        <taxon>Pleuronectoidei</taxon>
        <taxon>Pleuronectidae</taxon>
        <taxon>Pleuronectes</taxon>
    </lineage>
</organism>